<evidence type="ECO:0000313" key="8">
    <source>
        <dbReference type="EMBL" id="CAL1380074.1"/>
    </source>
</evidence>
<evidence type="ECO:0000256" key="1">
    <source>
        <dbReference type="ARBA" id="ARBA00011982"/>
    </source>
</evidence>
<dbReference type="Proteomes" id="UP001497516">
    <property type="component" value="Chromosome 4"/>
</dbReference>
<keyword evidence="3" id="KW-0520">NAD</keyword>
<dbReference type="PANTHER" id="PTHR32009">
    <property type="entry name" value="TMV RESISTANCE PROTEIN N-LIKE"/>
    <property type="match status" value="1"/>
</dbReference>
<evidence type="ECO:0000313" key="9">
    <source>
        <dbReference type="Proteomes" id="UP001497516"/>
    </source>
</evidence>
<keyword evidence="5" id="KW-1133">Transmembrane helix</keyword>
<comment type="catalytic activity">
    <reaction evidence="4">
        <text>NAD(+) + H2O = ADP-D-ribose + nicotinamide + H(+)</text>
        <dbReference type="Rhea" id="RHEA:16301"/>
        <dbReference type="ChEBI" id="CHEBI:15377"/>
        <dbReference type="ChEBI" id="CHEBI:15378"/>
        <dbReference type="ChEBI" id="CHEBI:17154"/>
        <dbReference type="ChEBI" id="CHEBI:57540"/>
        <dbReference type="ChEBI" id="CHEBI:57967"/>
        <dbReference type="EC" id="3.2.2.6"/>
    </reaction>
    <physiologicalReaction direction="left-to-right" evidence="4">
        <dbReference type="Rhea" id="RHEA:16302"/>
    </physiologicalReaction>
</comment>
<dbReference type="SUPFAM" id="SSF52200">
    <property type="entry name" value="Toll/Interleukin receptor TIR domain"/>
    <property type="match status" value="1"/>
</dbReference>
<dbReference type="InterPro" id="IPR035897">
    <property type="entry name" value="Toll_tir_struct_dom_sf"/>
</dbReference>
<gene>
    <name evidence="8" type="ORF">LTRI10_LOCUS21543</name>
</gene>
<protein>
    <recommendedName>
        <fullName evidence="1">ADP-ribosyl cyclase/cyclic ADP-ribose hydrolase</fullName>
        <ecNumber evidence="1">3.2.2.6</ecNumber>
    </recommendedName>
</protein>
<organism evidence="8 9">
    <name type="scientific">Linum trigynum</name>
    <dbReference type="NCBI Taxonomy" id="586398"/>
    <lineage>
        <taxon>Eukaryota</taxon>
        <taxon>Viridiplantae</taxon>
        <taxon>Streptophyta</taxon>
        <taxon>Embryophyta</taxon>
        <taxon>Tracheophyta</taxon>
        <taxon>Spermatophyta</taxon>
        <taxon>Magnoliopsida</taxon>
        <taxon>eudicotyledons</taxon>
        <taxon>Gunneridae</taxon>
        <taxon>Pentapetalae</taxon>
        <taxon>rosids</taxon>
        <taxon>fabids</taxon>
        <taxon>Malpighiales</taxon>
        <taxon>Linaceae</taxon>
        <taxon>Linum</taxon>
    </lineage>
</organism>
<dbReference type="PROSITE" id="PS50104">
    <property type="entry name" value="TIR"/>
    <property type="match status" value="1"/>
</dbReference>
<dbReference type="Gene3D" id="3.40.50.10140">
    <property type="entry name" value="Toll/interleukin-1 receptor homology (TIR) domain"/>
    <property type="match status" value="1"/>
</dbReference>
<evidence type="ECO:0000256" key="6">
    <source>
        <dbReference type="SAM" id="SignalP"/>
    </source>
</evidence>
<proteinExistence type="predicted"/>
<keyword evidence="5" id="KW-0472">Membrane</keyword>
<accession>A0AAV2E2K6</accession>
<sequence length="272" mass="30899">MVSLVLILLLALVAVCPANGFRRSVHTAAATDPRPTPWRHHVFLSHRGPDGRHTFTDHLDSALRRKRIMVFRDDHDLPRGENVTKAISRAIEGSMLSVVVLSRGYASSEYCLDELVKIMHCRKENGHRVFPVFYKVSPDDDVADPSSSGVYKADFDRHKRRYSYEKVNGWIHALRSISQISGWVVTDHTSEAVMVEKIAENMRRTVNHMLGQKEDRHGHNGIVMMCDTIGTRSIRSCEDVVAALALLAFVSLWAVRVSIYQLLTYYNNCRNK</sequence>
<feature type="transmembrane region" description="Helical" evidence="5">
    <location>
        <begin position="240"/>
        <end position="263"/>
    </location>
</feature>
<keyword evidence="5" id="KW-0812">Transmembrane</keyword>
<evidence type="ECO:0000259" key="7">
    <source>
        <dbReference type="PROSITE" id="PS50104"/>
    </source>
</evidence>
<evidence type="ECO:0000256" key="3">
    <source>
        <dbReference type="ARBA" id="ARBA00023027"/>
    </source>
</evidence>
<evidence type="ECO:0000256" key="2">
    <source>
        <dbReference type="ARBA" id="ARBA00022801"/>
    </source>
</evidence>
<dbReference type="GO" id="GO:0061809">
    <property type="term" value="F:NAD+ nucleosidase activity, cyclic ADP-ribose generating"/>
    <property type="evidence" value="ECO:0007669"/>
    <property type="project" value="UniProtKB-EC"/>
</dbReference>
<dbReference type="InterPro" id="IPR000157">
    <property type="entry name" value="TIR_dom"/>
</dbReference>
<dbReference type="EC" id="3.2.2.6" evidence="1"/>
<dbReference type="AlphaFoldDB" id="A0AAV2E2K6"/>
<keyword evidence="9" id="KW-1185">Reference proteome</keyword>
<name>A0AAV2E2K6_9ROSI</name>
<dbReference type="SMART" id="SM00255">
    <property type="entry name" value="TIR"/>
    <property type="match status" value="1"/>
</dbReference>
<reference evidence="8 9" key="1">
    <citation type="submission" date="2024-04" db="EMBL/GenBank/DDBJ databases">
        <authorList>
            <person name="Fracassetti M."/>
        </authorList>
    </citation>
    <scope>NUCLEOTIDE SEQUENCE [LARGE SCALE GENOMIC DNA]</scope>
</reference>
<dbReference type="FunFam" id="3.40.50.10140:FF:000007">
    <property type="entry name" value="Disease resistance protein (TIR-NBS-LRR class)"/>
    <property type="match status" value="1"/>
</dbReference>
<dbReference type="Pfam" id="PF01582">
    <property type="entry name" value="TIR"/>
    <property type="match status" value="1"/>
</dbReference>
<dbReference type="GO" id="GO:0007165">
    <property type="term" value="P:signal transduction"/>
    <property type="evidence" value="ECO:0007669"/>
    <property type="project" value="InterPro"/>
</dbReference>
<feature type="domain" description="TIR" evidence="7">
    <location>
        <begin position="38"/>
        <end position="206"/>
    </location>
</feature>
<dbReference type="PANTHER" id="PTHR32009:SF39">
    <property type="entry name" value="TIR DOMAIN-CONTAINING PROTEIN"/>
    <property type="match status" value="1"/>
</dbReference>
<evidence type="ECO:0000256" key="4">
    <source>
        <dbReference type="ARBA" id="ARBA00047304"/>
    </source>
</evidence>
<dbReference type="EMBL" id="OZ034817">
    <property type="protein sequence ID" value="CAL1380074.1"/>
    <property type="molecule type" value="Genomic_DNA"/>
</dbReference>
<keyword evidence="6" id="KW-0732">Signal</keyword>
<evidence type="ECO:0000256" key="5">
    <source>
        <dbReference type="SAM" id="Phobius"/>
    </source>
</evidence>
<feature type="signal peptide" evidence="6">
    <location>
        <begin position="1"/>
        <end position="20"/>
    </location>
</feature>
<feature type="chain" id="PRO_5043707588" description="ADP-ribosyl cyclase/cyclic ADP-ribose hydrolase" evidence="6">
    <location>
        <begin position="21"/>
        <end position="272"/>
    </location>
</feature>
<keyword evidence="2" id="KW-0378">Hydrolase</keyword>